<gene>
    <name evidence="1" type="ORF">QR680_003035</name>
</gene>
<keyword evidence="2" id="KW-1185">Reference proteome</keyword>
<organism evidence="1 2">
    <name type="scientific">Steinernema hermaphroditum</name>
    <dbReference type="NCBI Taxonomy" id="289476"/>
    <lineage>
        <taxon>Eukaryota</taxon>
        <taxon>Metazoa</taxon>
        <taxon>Ecdysozoa</taxon>
        <taxon>Nematoda</taxon>
        <taxon>Chromadorea</taxon>
        <taxon>Rhabditida</taxon>
        <taxon>Tylenchina</taxon>
        <taxon>Panagrolaimomorpha</taxon>
        <taxon>Strongyloidoidea</taxon>
        <taxon>Steinernematidae</taxon>
        <taxon>Steinernema</taxon>
    </lineage>
</organism>
<comment type="caution">
    <text evidence="1">The sequence shown here is derived from an EMBL/GenBank/DDBJ whole genome shotgun (WGS) entry which is preliminary data.</text>
</comment>
<sequence>MVVTLYCTTKVDYLVVGDGKSSFHSSFSISAYVTTQAFPRAPAHKSVVSIVVPSTYAIGGLAELKAITGDAPYLGIGNQETAGEVYYSRSGGMMPYANYMYNRPYYQQYNSPYGIAGNTALNSPPMGVPGPGVGRFYQGIGNSFINRQK</sequence>
<dbReference type="AlphaFoldDB" id="A0AA39H541"/>
<evidence type="ECO:0000313" key="1">
    <source>
        <dbReference type="EMBL" id="KAK0399415.1"/>
    </source>
</evidence>
<name>A0AA39H541_9BILA</name>
<reference evidence="1" key="1">
    <citation type="submission" date="2023-06" db="EMBL/GenBank/DDBJ databases">
        <title>Genomic analysis of the entomopathogenic nematode Steinernema hermaphroditum.</title>
        <authorList>
            <person name="Schwarz E.M."/>
            <person name="Heppert J.K."/>
            <person name="Baniya A."/>
            <person name="Schwartz H.T."/>
            <person name="Tan C.-H."/>
            <person name="Antoshechkin I."/>
            <person name="Sternberg P.W."/>
            <person name="Goodrich-Blair H."/>
            <person name="Dillman A.R."/>
        </authorList>
    </citation>
    <scope>NUCLEOTIDE SEQUENCE</scope>
    <source>
        <strain evidence="1">PS9179</strain>
        <tissue evidence="1">Whole animal</tissue>
    </source>
</reference>
<proteinExistence type="predicted"/>
<dbReference type="Proteomes" id="UP001175271">
    <property type="component" value="Unassembled WGS sequence"/>
</dbReference>
<accession>A0AA39H541</accession>
<protein>
    <submittedName>
        <fullName evidence="1">Uncharacterized protein</fullName>
    </submittedName>
</protein>
<dbReference type="EMBL" id="JAUCMV010000005">
    <property type="protein sequence ID" value="KAK0399415.1"/>
    <property type="molecule type" value="Genomic_DNA"/>
</dbReference>
<evidence type="ECO:0000313" key="2">
    <source>
        <dbReference type="Proteomes" id="UP001175271"/>
    </source>
</evidence>